<comment type="caution">
    <text evidence="1">The sequence shown here is derived from an EMBL/GenBank/DDBJ whole genome shotgun (WGS) entry which is preliminary data.</text>
</comment>
<reference evidence="1" key="1">
    <citation type="submission" date="2021-06" db="EMBL/GenBank/DDBJ databases">
        <authorList>
            <person name="Kallberg Y."/>
            <person name="Tangrot J."/>
            <person name="Rosling A."/>
        </authorList>
    </citation>
    <scope>NUCLEOTIDE SEQUENCE</scope>
    <source>
        <strain evidence="1">MA461A</strain>
    </source>
</reference>
<sequence>TAYIANHKLKQNYSKTERLAKEKTQEEISVFAKQEVNKLFANNIIHSNKEGVLSKYSKCLFCFTDQTQNLYEYDVEQKPARDKTRPEQNSFKDNDISLTITSISNHAKERAISVSDNDFDYSTNPVSSNEDSNLDLEFKTKVIIEVSKSDPIPAK</sequence>
<name>A0ACA9KTN0_9GLOM</name>
<protein>
    <submittedName>
        <fullName evidence="1">602_t:CDS:1</fullName>
    </submittedName>
</protein>
<dbReference type="Proteomes" id="UP000789920">
    <property type="component" value="Unassembled WGS sequence"/>
</dbReference>
<evidence type="ECO:0000313" key="2">
    <source>
        <dbReference type="Proteomes" id="UP000789920"/>
    </source>
</evidence>
<feature type="non-terminal residue" evidence="1">
    <location>
        <position position="1"/>
    </location>
</feature>
<evidence type="ECO:0000313" key="1">
    <source>
        <dbReference type="EMBL" id="CAG8489551.1"/>
    </source>
</evidence>
<accession>A0ACA9KTN0</accession>
<dbReference type="EMBL" id="CAJVQC010001192">
    <property type="protein sequence ID" value="CAG8489551.1"/>
    <property type="molecule type" value="Genomic_DNA"/>
</dbReference>
<organism evidence="1 2">
    <name type="scientific">Racocetra persica</name>
    <dbReference type="NCBI Taxonomy" id="160502"/>
    <lineage>
        <taxon>Eukaryota</taxon>
        <taxon>Fungi</taxon>
        <taxon>Fungi incertae sedis</taxon>
        <taxon>Mucoromycota</taxon>
        <taxon>Glomeromycotina</taxon>
        <taxon>Glomeromycetes</taxon>
        <taxon>Diversisporales</taxon>
        <taxon>Gigasporaceae</taxon>
        <taxon>Racocetra</taxon>
    </lineage>
</organism>
<keyword evidence="2" id="KW-1185">Reference proteome</keyword>
<gene>
    <name evidence="1" type="ORF">RPERSI_LOCUS1327</name>
</gene>
<proteinExistence type="predicted"/>